<dbReference type="EMBL" id="MGFS01000020">
    <property type="protein sequence ID" value="OGM11325.1"/>
    <property type="molecule type" value="Genomic_DNA"/>
</dbReference>
<dbReference type="AlphaFoldDB" id="A0A1F7XAE6"/>
<evidence type="ECO:0000313" key="2">
    <source>
        <dbReference type="Proteomes" id="UP000177053"/>
    </source>
</evidence>
<sequence length="305" mass="34988">MNKAEEVESVKIANPEIKTSHPFEDKYFLEVIKKYAPEYIDRLKDTARPGISDNPDELESWEAGQIGRRKKQLPYESDYGYAVRVLYEETFSVNQFPKKPFKESNGLTVGGLISHFYTFTIVDGVNVAQCKDWEIEGDNLGQALANIEDMKRRGDLLTAVEEATNPIVIGGGYFPRLSTTIRGMKILREPKTTTYREDLDTYGFRLAKLFNQVEELSQPVQDPKIKEAVGFPIDRDLTRADALHYFWKRVGPKVINNNGAYKLEGEEGTQEGLTKLLFFRTHPEMQFLYKYMSPSGYLNENKKKV</sequence>
<dbReference type="Proteomes" id="UP000177053">
    <property type="component" value="Unassembled WGS sequence"/>
</dbReference>
<evidence type="ECO:0000313" key="1">
    <source>
        <dbReference type="EMBL" id="OGM11325.1"/>
    </source>
</evidence>
<comment type="caution">
    <text evidence="1">The sequence shown here is derived from an EMBL/GenBank/DDBJ whole genome shotgun (WGS) entry which is preliminary data.</text>
</comment>
<protein>
    <submittedName>
        <fullName evidence="1">Uncharacterized protein</fullName>
    </submittedName>
</protein>
<gene>
    <name evidence="1" type="ORF">A2Z22_05055</name>
</gene>
<name>A0A1F7XAE6_9BACT</name>
<accession>A0A1F7XAE6</accession>
<organism evidence="1 2">
    <name type="scientific">Candidatus Woesebacteria bacterium RBG_16_34_12</name>
    <dbReference type="NCBI Taxonomy" id="1802480"/>
    <lineage>
        <taxon>Bacteria</taxon>
        <taxon>Candidatus Woeseibacteriota</taxon>
    </lineage>
</organism>
<proteinExistence type="predicted"/>
<reference evidence="1 2" key="1">
    <citation type="journal article" date="2016" name="Nat. Commun.">
        <title>Thousands of microbial genomes shed light on interconnected biogeochemical processes in an aquifer system.</title>
        <authorList>
            <person name="Anantharaman K."/>
            <person name="Brown C.T."/>
            <person name="Hug L.A."/>
            <person name="Sharon I."/>
            <person name="Castelle C.J."/>
            <person name="Probst A.J."/>
            <person name="Thomas B.C."/>
            <person name="Singh A."/>
            <person name="Wilkins M.J."/>
            <person name="Karaoz U."/>
            <person name="Brodie E.L."/>
            <person name="Williams K.H."/>
            <person name="Hubbard S.S."/>
            <person name="Banfield J.F."/>
        </authorList>
    </citation>
    <scope>NUCLEOTIDE SEQUENCE [LARGE SCALE GENOMIC DNA]</scope>
</reference>